<dbReference type="EMBL" id="LNQE01001831">
    <property type="protein sequence ID" value="KUG05086.1"/>
    <property type="molecule type" value="Genomic_DNA"/>
</dbReference>
<protein>
    <submittedName>
        <fullName evidence="2">Transposase</fullName>
    </submittedName>
</protein>
<accession>A0A0W8E8Z8</accession>
<dbReference type="NCBIfam" id="NF033546">
    <property type="entry name" value="transpos_IS21"/>
    <property type="match status" value="1"/>
</dbReference>
<reference evidence="2" key="1">
    <citation type="journal article" date="2015" name="Proc. Natl. Acad. Sci. U.S.A.">
        <title>Networks of energetic and metabolic interactions define dynamics in microbial communities.</title>
        <authorList>
            <person name="Embree M."/>
            <person name="Liu J.K."/>
            <person name="Al-Bassam M.M."/>
            <person name="Zengler K."/>
        </authorList>
    </citation>
    <scope>NUCLEOTIDE SEQUENCE</scope>
</reference>
<name>A0A0W8E8Z8_9ZZZZ</name>
<dbReference type="GO" id="GO:0015074">
    <property type="term" value="P:DNA integration"/>
    <property type="evidence" value="ECO:0007669"/>
    <property type="project" value="InterPro"/>
</dbReference>
<gene>
    <name evidence="2" type="ORF">ASZ90_017575</name>
</gene>
<dbReference type="InterPro" id="IPR054353">
    <property type="entry name" value="IstA-like_C"/>
</dbReference>
<proteinExistence type="predicted"/>
<feature type="domain" description="Integrase catalytic" evidence="1">
    <location>
        <begin position="134"/>
        <end position="320"/>
    </location>
</feature>
<comment type="caution">
    <text evidence="2">The sequence shown here is derived from an EMBL/GenBank/DDBJ whole genome shotgun (WGS) entry which is preliminary data.</text>
</comment>
<dbReference type="PANTHER" id="PTHR35004:SF8">
    <property type="entry name" value="TRANSPOSASE RV3428C-RELATED"/>
    <property type="match status" value="1"/>
</dbReference>
<dbReference type="Pfam" id="PF22483">
    <property type="entry name" value="Mu-transpos_C_2"/>
    <property type="match status" value="1"/>
</dbReference>
<evidence type="ECO:0000259" key="1">
    <source>
        <dbReference type="PROSITE" id="PS50994"/>
    </source>
</evidence>
<dbReference type="AlphaFoldDB" id="A0A0W8E8Z8"/>
<organism evidence="2">
    <name type="scientific">hydrocarbon metagenome</name>
    <dbReference type="NCBI Taxonomy" id="938273"/>
    <lineage>
        <taxon>unclassified sequences</taxon>
        <taxon>metagenomes</taxon>
        <taxon>ecological metagenomes</taxon>
    </lineage>
</organism>
<dbReference type="PANTHER" id="PTHR35004">
    <property type="entry name" value="TRANSPOSASE RV3428C-RELATED"/>
    <property type="match status" value="1"/>
</dbReference>
<dbReference type="InterPro" id="IPR001584">
    <property type="entry name" value="Integrase_cat-core"/>
</dbReference>
<dbReference type="PROSITE" id="PS50994">
    <property type="entry name" value="INTEGRASE"/>
    <property type="match status" value="1"/>
</dbReference>
<evidence type="ECO:0000313" key="2">
    <source>
        <dbReference type="EMBL" id="KUG05086.1"/>
    </source>
</evidence>
<sequence>MAKKIKVKLILELRATQISQREICRTRKISQHSVIDVYKIADELGITYEDVKDKSEEEVYRMFYPDKFTSESLYNKPDYSYVHGELKKTGVNLKLLWKEYKDTCNQTGSISMGYTKFCEGYSEHVTRNSLTNHLTHKPGMVCEVDWSGSMMSIISKDTSEIIKVYLFVATLPYSQYSYVEPCFDMKQDTWLKCHVNMFEYFGGSTVRITCDNLKVGVISHPREGEIILNEKYEDFGNHYFTAIMPAGVRKPKQKASVEGTTGKIATAIIAKLRNKPFYSLEELKLAVSKELKRFNDAPFQKREGNRTQVFNEVEKHYLRDLPGIPYEVAEWVYRHTVNIDCHVVFKTNRYSAPYKYVGKKVDLKVTESLLEIYFKGERIASHKKLPGYSKYKWSTLEEHMPDQFQHTEWDDERIKKWAYSIGNCTGEVIDRIFNSVRIKEQGYNSALSVLRMTKRYSNERLEIACELALTKIRVPRYSHLKSILSSNQDQLYLAKKSESKIKELNQSVQGYVRGSQYYGGGDN</sequence>